<dbReference type="AlphaFoldDB" id="F3YVN0"/>
<sequence>MQRFPELMEKYRGWRCAACGEEMTPGPVALEYMGNEFVVELPVCKTCGQVLVPEELALGKMHEVEQILEDK</sequence>
<accession>F3YVN0</accession>
<dbReference type="RefSeq" id="WP_014258614.1">
    <property type="nucleotide sequence ID" value="NC_016629.1"/>
</dbReference>
<dbReference type="HOGENOM" id="CLU_202418_0_0_7"/>
<dbReference type="InterPro" id="IPR055902">
    <property type="entry name" value="DUF7479"/>
</dbReference>
<dbReference type="InterPro" id="IPR054656">
    <property type="entry name" value="DVU_1557-like"/>
</dbReference>
<protein>
    <recommendedName>
        <fullName evidence="1">DUF7479 domain-containing protein</fullName>
    </recommendedName>
</protein>
<dbReference type="STRING" id="690850.Desaf_0411"/>
<dbReference type="eggNOG" id="ENOG5033A2R">
    <property type="taxonomic scope" value="Bacteria"/>
</dbReference>
<keyword evidence="3" id="KW-1185">Reference proteome</keyword>
<proteinExistence type="predicted"/>
<reference evidence="2 3" key="1">
    <citation type="journal article" date="2011" name="J. Bacteriol.">
        <title>Genome sequence of the mercury-methylating and pleomorphic Desulfovibrio africanus Strain Walvis Bay.</title>
        <authorList>
            <person name="Brown S.D."/>
            <person name="Wall J.D."/>
            <person name="Kucken A.M."/>
            <person name="Gilmour C.C."/>
            <person name="Podar M."/>
            <person name="Brandt C.C."/>
            <person name="Teshima H."/>
            <person name="Detter J.C."/>
            <person name="Han C.S."/>
            <person name="Land M.L."/>
            <person name="Lucas S."/>
            <person name="Han J."/>
            <person name="Pennacchio L."/>
            <person name="Nolan M."/>
            <person name="Pitluck S."/>
            <person name="Woyke T."/>
            <person name="Goodwin L."/>
            <person name="Palumbo A.V."/>
            <person name="Elias D.A."/>
        </authorList>
    </citation>
    <scope>NUCLEOTIDE SEQUENCE [LARGE SCALE GENOMIC DNA]</scope>
    <source>
        <strain evidence="2 3">Walvis Bay</strain>
    </source>
</reference>
<evidence type="ECO:0000259" key="1">
    <source>
        <dbReference type="Pfam" id="PF24292"/>
    </source>
</evidence>
<organism evidence="2 3">
    <name type="scientific">Desulfocurvibacter africanus subsp. africanus str. Walvis Bay</name>
    <dbReference type="NCBI Taxonomy" id="690850"/>
    <lineage>
        <taxon>Bacteria</taxon>
        <taxon>Pseudomonadati</taxon>
        <taxon>Thermodesulfobacteriota</taxon>
        <taxon>Desulfovibrionia</taxon>
        <taxon>Desulfovibrionales</taxon>
        <taxon>Desulfovibrionaceae</taxon>
        <taxon>Desulfocurvibacter</taxon>
    </lineage>
</organism>
<name>F3YVN0_DESAF</name>
<dbReference type="KEGG" id="daf:Desaf_0411"/>
<evidence type="ECO:0000313" key="3">
    <source>
        <dbReference type="Proteomes" id="UP000007844"/>
    </source>
</evidence>
<evidence type="ECO:0000313" key="2">
    <source>
        <dbReference type="EMBL" id="EGJ48766.1"/>
    </source>
</evidence>
<feature type="domain" description="DUF7479" evidence="1">
    <location>
        <begin position="13"/>
        <end position="71"/>
    </location>
</feature>
<dbReference type="EMBL" id="CP003221">
    <property type="protein sequence ID" value="EGJ48766.1"/>
    <property type="molecule type" value="Genomic_DNA"/>
</dbReference>
<dbReference type="Proteomes" id="UP000007844">
    <property type="component" value="Chromosome"/>
</dbReference>
<dbReference type="NCBIfam" id="NF045645">
    <property type="entry name" value="DVU_1557_fam"/>
    <property type="match status" value="1"/>
</dbReference>
<gene>
    <name evidence="2" type="ORF">Desaf_0411</name>
</gene>
<dbReference type="Pfam" id="PF24292">
    <property type="entry name" value="DUF7479"/>
    <property type="match status" value="1"/>
</dbReference>